<gene>
    <name evidence="1" type="ORF">AW171_hschr53090</name>
</gene>
<accession>A0A0X8HTC9</accession>
<protein>
    <submittedName>
        <fullName evidence="1">HEL123Wp</fullName>
    </submittedName>
</protein>
<evidence type="ECO:0000313" key="1">
    <source>
        <dbReference type="EMBL" id="AMD21157.1"/>
    </source>
</evidence>
<sequence>MRAPPQPRRSRHRYVSQVLQVVQDAVTLQKARERWHIHRLHKVNRANCRNGKPGTTSRRENSDLSIRLTDIANQPSGVDLQKKRRMPLLIASFPRGCGRSPRFNALEKNKWCKAMITRRKYKLKSFNSGAVPITGKGKKPTGDYSIKKEIAKHAHMKVNYHRKGVMNSTCVLVDIKNNQPPEYLTFDRDYSLRLCDYPSLSIRKPETLSIRKSEAKAC</sequence>
<dbReference type="EMBL" id="CP014245">
    <property type="protein sequence ID" value="AMD21157.1"/>
    <property type="molecule type" value="Genomic_DNA"/>
</dbReference>
<dbReference type="OrthoDB" id="4058291at2759"/>
<organism evidence="1 2">
    <name type="scientific">Eremothecium sinecaudum</name>
    <dbReference type="NCBI Taxonomy" id="45286"/>
    <lineage>
        <taxon>Eukaryota</taxon>
        <taxon>Fungi</taxon>
        <taxon>Dikarya</taxon>
        <taxon>Ascomycota</taxon>
        <taxon>Saccharomycotina</taxon>
        <taxon>Saccharomycetes</taxon>
        <taxon>Saccharomycetales</taxon>
        <taxon>Saccharomycetaceae</taxon>
        <taxon>Eremothecium</taxon>
    </lineage>
</organism>
<evidence type="ECO:0000313" key="2">
    <source>
        <dbReference type="Proteomes" id="UP000243052"/>
    </source>
</evidence>
<name>A0A0X8HTC9_9SACH</name>
<dbReference type="GeneID" id="28724433"/>
<reference evidence="1 2" key="1">
    <citation type="submission" date="2016-01" db="EMBL/GenBank/DDBJ databases">
        <title>Genome sequence of the yeast Holleya sinecauda.</title>
        <authorList>
            <person name="Dietrich F.S."/>
        </authorList>
    </citation>
    <scope>NUCLEOTIDE SEQUENCE [LARGE SCALE GENOMIC DNA]</scope>
    <source>
        <strain evidence="1 2">ATCC 58844</strain>
    </source>
</reference>
<dbReference type="Proteomes" id="UP000243052">
    <property type="component" value="Chromosome v"/>
</dbReference>
<keyword evidence="2" id="KW-1185">Reference proteome</keyword>
<dbReference type="RefSeq" id="XP_017988153.1">
    <property type="nucleotide sequence ID" value="XM_018132566.1"/>
</dbReference>
<proteinExistence type="predicted"/>
<dbReference type="AlphaFoldDB" id="A0A0X8HTC9"/>